<evidence type="ECO:0000313" key="3">
    <source>
        <dbReference type="Proteomes" id="UP001066276"/>
    </source>
</evidence>
<sequence>MGEDDSPLCFPRVHSTNSSILLSLQSFDPDAAQAGSQAAKRGTLMATDKHIEKSQEEEQADVMAHNGTTEECRVGFPVDRKGDSEDFGITAEKRSEEAREPQQAEGCRQNASSHYAPRGACLCPVCTQLFTRAGKQEVEPQRELVGIAKRGEKEIRLP</sequence>
<accession>A0AAV7MWQ7</accession>
<feature type="compositionally biased region" description="Basic and acidic residues" evidence="1">
    <location>
        <begin position="68"/>
        <end position="84"/>
    </location>
</feature>
<proteinExistence type="predicted"/>
<feature type="region of interest" description="Disordered" evidence="1">
    <location>
        <begin position="55"/>
        <end position="86"/>
    </location>
</feature>
<evidence type="ECO:0000313" key="2">
    <source>
        <dbReference type="EMBL" id="KAJ1107801.1"/>
    </source>
</evidence>
<dbReference type="EMBL" id="JANPWB010000013">
    <property type="protein sequence ID" value="KAJ1107801.1"/>
    <property type="molecule type" value="Genomic_DNA"/>
</dbReference>
<feature type="region of interest" description="Disordered" evidence="1">
    <location>
        <begin position="92"/>
        <end position="111"/>
    </location>
</feature>
<dbReference type="Proteomes" id="UP001066276">
    <property type="component" value="Chromosome 9"/>
</dbReference>
<comment type="caution">
    <text evidence="2">The sequence shown here is derived from an EMBL/GenBank/DDBJ whole genome shotgun (WGS) entry which is preliminary data.</text>
</comment>
<organism evidence="2 3">
    <name type="scientific">Pleurodeles waltl</name>
    <name type="common">Iberian ribbed newt</name>
    <dbReference type="NCBI Taxonomy" id="8319"/>
    <lineage>
        <taxon>Eukaryota</taxon>
        <taxon>Metazoa</taxon>
        <taxon>Chordata</taxon>
        <taxon>Craniata</taxon>
        <taxon>Vertebrata</taxon>
        <taxon>Euteleostomi</taxon>
        <taxon>Amphibia</taxon>
        <taxon>Batrachia</taxon>
        <taxon>Caudata</taxon>
        <taxon>Salamandroidea</taxon>
        <taxon>Salamandridae</taxon>
        <taxon>Pleurodelinae</taxon>
        <taxon>Pleurodeles</taxon>
    </lineage>
</organism>
<feature type="compositionally biased region" description="Basic and acidic residues" evidence="1">
    <location>
        <begin position="92"/>
        <end position="102"/>
    </location>
</feature>
<name>A0AAV7MWQ7_PLEWA</name>
<gene>
    <name evidence="2" type="ORF">NDU88_005190</name>
</gene>
<evidence type="ECO:0000256" key="1">
    <source>
        <dbReference type="SAM" id="MobiDB-lite"/>
    </source>
</evidence>
<dbReference type="AlphaFoldDB" id="A0AAV7MWQ7"/>
<protein>
    <submittedName>
        <fullName evidence="2">Uncharacterized protein</fullName>
    </submittedName>
</protein>
<reference evidence="2" key="1">
    <citation type="journal article" date="2022" name="bioRxiv">
        <title>Sequencing and chromosome-scale assembly of the giantPleurodeles waltlgenome.</title>
        <authorList>
            <person name="Brown T."/>
            <person name="Elewa A."/>
            <person name="Iarovenko S."/>
            <person name="Subramanian E."/>
            <person name="Araus A.J."/>
            <person name="Petzold A."/>
            <person name="Susuki M."/>
            <person name="Suzuki K.-i.T."/>
            <person name="Hayashi T."/>
            <person name="Toyoda A."/>
            <person name="Oliveira C."/>
            <person name="Osipova E."/>
            <person name="Leigh N.D."/>
            <person name="Simon A."/>
            <person name="Yun M.H."/>
        </authorList>
    </citation>
    <scope>NUCLEOTIDE SEQUENCE</scope>
    <source>
        <strain evidence="2">20211129_DDA</strain>
        <tissue evidence="2">Liver</tissue>
    </source>
</reference>
<keyword evidence="3" id="KW-1185">Reference proteome</keyword>